<dbReference type="Pfam" id="PF00512">
    <property type="entry name" value="HisKA"/>
    <property type="match status" value="1"/>
</dbReference>
<evidence type="ECO:0000256" key="2">
    <source>
        <dbReference type="ARBA" id="ARBA00004141"/>
    </source>
</evidence>
<keyword evidence="9 12" id="KW-1133">Transmembrane helix</keyword>
<keyword evidence="6" id="KW-0547">Nucleotide-binding</keyword>
<dbReference type="Gene3D" id="3.30.565.10">
    <property type="entry name" value="Histidine kinase-like ATPase, C-terminal domain"/>
    <property type="match status" value="1"/>
</dbReference>
<dbReference type="Gene3D" id="3.30.450.20">
    <property type="entry name" value="PAS domain"/>
    <property type="match status" value="2"/>
</dbReference>
<accession>A0ABV4K2A0</accession>
<dbReference type="InterPro" id="IPR035965">
    <property type="entry name" value="PAS-like_dom_sf"/>
</dbReference>
<dbReference type="SMART" id="SM00387">
    <property type="entry name" value="HATPase_c"/>
    <property type="match status" value="1"/>
</dbReference>
<dbReference type="InterPro" id="IPR036097">
    <property type="entry name" value="HisK_dim/P_sf"/>
</dbReference>
<dbReference type="SUPFAM" id="SSF55785">
    <property type="entry name" value="PYP-like sensor domain (PAS domain)"/>
    <property type="match status" value="2"/>
</dbReference>
<evidence type="ECO:0000256" key="11">
    <source>
        <dbReference type="ARBA" id="ARBA00023136"/>
    </source>
</evidence>
<evidence type="ECO:0000256" key="7">
    <source>
        <dbReference type="ARBA" id="ARBA00022777"/>
    </source>
</evidence>
<feature type="transmembrane region" description="Helical" evidence="12">
    <location>
        <begin position="262"/>
        <end position="285"/>
    </location>
</feature>
<keyword evidence="11 12" id="KW-0472">Membrane</keyword>
<dbReference type="PROSITE" id="PS50109">
    <property type="entry name" value="HIS_KIN"/>
    <property type="match status" value="1"/>
</dbReference>
<evidence type="ECO:0000256" key="5">
    <source>
        <dbReference type="ARBA" id="ARBA00022692"/>
    </source>
</evidence>
<dbReference type="InterPro" id="IPR003594">
    <property type="entry name" value="HATPase_dom"/>
</dbReference>
<dbReference type="CDD" id="cd00082">
    <property type="entry name" value="HisKA"/>
    <property type="match status" value="1"/>
</dbReference>
<comment type="catalytic activity">
    <reaction evidence="1">
        <text>ATP + protein L-histidine = ADP + protein N-phospho-L-histidine.</text>
        <dbReference type="EC" id="2.7.13.3"/>
    </reaction>
</comment>
<dbReference type="Pfam" id="PF02518">
    <property type="entry name" value="HATPase_c"/>
    <property type="match status" value="1"/>
</dbReference>
<dbReference type="SMART" id="SM00091">
    <property type="entry name" value="PAS"/>
    <property type="match status" value="2"/>
</dbReference>
<keyword evidence="7" id="KW-0418">Kinase</keyword>
<keyword evidence="4" id="KW-0808">Transferase</keyword>
<evidence type="ECO:0000256" key="1">
    <source>
        <dbReference type="ARBA" id="ARBA00000085"/>
    </source>
</evidence>
<dbReference type="InterPro" id="IPR000700">
    <property type="entry name" value="PAS-assoc_C"/>
</dbReference>
<evidence type="ECO:0000256" key="4">
    <source>
        <dbReference type="ARBA" id="ARBA00022679"/>
    </source>
</evidence>
<evidence type="ECO:0000259" key="14">
    <source>
        <dbReference type="PROSITE" id="PS50112"/>
    </source>
</evidence>
<dbReference type="EC" id="2.7.13.3" evidence="3"/>
<dbReference type="SMART" id="SM00086">
    <property type="entry name" value="PAC"/>
    <property type="match status" value="2"/>
</dbReference>
<evidence type="ECO:0000256" key="9">
    <source>
        <dbReference type="ARBA" id="ARBA00022989"/>
    </source>
</evidence>
<evidence type="ECO:0000256" key="8">
    <source>
        <dbReference type="ARBA" id="ARBA00022840"/>
    </source>
</evidence>
<protein>
    <recommendedName>
        <fullName evidence="3">histidine kinase</fullName>
        <ecNumber evidence="3">2.7.13.3</ecNumber>
    </recommendedName>
</protein>
<reference evidence="16 17" key="1">
    <citation type="submission" date="2024-08" db="EMBL/GenBank/DDBJ databases">
        <title>Sulfate-reducing bacteria isolated from formation water of the oil field in Kazakhstan and description of Pseudodesulfovibrio sp.</title>
        <authorList>
            <person name="Bidzhieva S.K."/>
            <person name="Tourova T.P."/>
            <person name="Grouzdev D.S."/>
            <person name="Beletsky A.V."/>
            <person name="Sokolova D.S."/>
            <person name="Samigullina S.R."/>
            <person name="Poltaraus A.B."/>
            <person name="Avtukh A.N."/>
            <person name="Tereshina V.M."/>
            <person name="Zhaparov N.S."/>
            <person name="Mardanov A.V."/>
            <person name="Nazina T.N."/>
        </authorList>
    </citation>
    <scope>NUCLEOTIDE SEQUENCE [LARGE SCALE GENOMIC DNA]</scope>
    <source>
        <strain evidence="16 17">9FUS</strain>
    </source>
</reference>
<dbReference type="InterPro" id="IPR005467">
    <property type="entry name" value="His_kinase_dom"/>
</dbReference>
<evidence type="ECO:0000313" key="16">
    <source>
        <dbReference type="EMBL" id="MEZ7197074.1"/>
    </source>
</evidence>
<dbReference type="NCBIfam" id="TIGR00229">
    <property type="entry name" value="sensory_box"/>
    <property type="match status" value="2"/>
</dbReference>
<feature type="domain" description="PAC" evidence="15">
    <location>
        <begin position="368"/>
        <end position="420"/>
    </location>
</feature>
<dbReference type="InterPro" id="IPR001610">
    <property type="entry name" value="PAC"/>
</dbReference>
<evidence type="ECO:0000256" key="3">
    <source>
        <dbReference type="ARBA" id="ARBA00012438"/>
    </source>
</evidence>
<evidence type="ECO:0000256" key="12">
    <source>
        <dbReference type="SAM" id="Phobius"/>
    </source>
</evidence>
<dbReference type="PROSITE" id="PS50113">
    <property type="entry name" value="PAC"/>
    <property type="match status" value="2"/>
</dbReference>
<dbReference type="InterPro" id="IPR003661">
    <property type="entry name" value="HisK_dim/P_dom"/>
</dbReference>
<dbReference type="CDD" id="cd00130">
    <property type="entry name" value="PAS"/>
    <property type="match status" value="2"/>
</dbReference>
<keyword evidence="17" id="KW-1185">Reference proteome</keyword>
<dbReference type="InterPro" id="IPR036890">
    <property type="entry name" value="HATPase_C_sf"/>
</dbReference>
<sequence length="767" mass="84125">MAVSMLKRITYLIPTLIGLMLAVLVYVGYRTEQENHAQTVRAKVVQTLNEGKASLDSAIGSGIHLISAMEAFLKVNPNLSQAQFAVLADALLVNMPAVRSLQLAKDDVVSHAYPSWSADKTFGRKLTQTGPVALRGLVSRAKATGRRQILAPDKHALEAEEIVILAPVFLPGKELPESYWGMISVHLDAPALFRSAGLGLSGEVLLALRERTTQDGRDSLLAGDPVVFDMHPLVRSVHVPSGEWLLAAAPSGGWTGSPHRNYILAFGLLAVVLIPASLWAVAAIIMGRLKDRERYYQLVHSAKSIIMRINMDGDIVFCNEYAEDFYGYKPGELLGKPLVGTLVPRRTLEGRSMRRYLDRLLMDPSAHPFNETMNVRKNGEIVWVAWANDSVRGKDGSSVGLLCVGTDITDRKLMEEALRQREKQYRLLAENVSDIIWGLDADYRFTYVSPSDESVRGFKRPDVLGRHIQDFLTPASKTKFKDILRVLDDLAEDQESVASVTEDLEFTCTDGNSVWLESHLGILFSEEGERIGLQGVSRDISDRKLAEALREDVERMARHDLKTPLGAVIGLPDEIRRRGNLDAAQEAMLATIENAGASMLEQINRSLDLYKMECGTYVLDRTTVDVLDVLEQIKAEALPHIREKGISVGIEVIGDQAAGTLPVSADAELFRSMLCNLILNALEASPESGSVSIVLERHDGLTITIRNQGEVPLSVRETFFDKYSTSSPARGSGLGTYSARLIARTHGGDIAVETGVPGETSVIVTLP</sequence>
<dbReference type="PROSITE" id="PS50112">
    <property type="entry name" value="PAS"/>
    <property type="match status" value="2"/>
</dbReference>
<proteinExistence type="predicted"/>
<dbReference type="InterPro" id="IPR000014">
    <property type="entry name" value="PAS"/>
</dbReference>
<dbReference type="InterPro" id="IPR013767">
    <property type="entry name" value="PAS_fold"/>
</dbReference>
<feature type="domain" description="Histidine kinase" evidence="13">
    <location>
        <begin position="556"/>
        <end position="767"/>
    </location>
</feature>
<evidence type="ECO:0000259" key="13">
    <source>
        <dbReference type="PROSITE" id="PS50109"/>
    </source>
</evidence>
<dbReference type="Proteomes" id="UP001568698">
    <property type="component" value="Unassembled WGS sequence"/>
</dbReference>
<dbReference type="RefSeq" id="WP_371386592.1">
    <property type="nucleotide sequence ID" value="NZ_JBGLYH010000024.1"/>
</dbReference>
<dbReference type="EMBL" id="JBGLYH010000024">
    <property type="protein sequence ID" value="MEZ7197074.1"/>
    <property type="molecule type" value="Genomic_DNA"/>
</dbReference>
<evidence type="ECO:0000256" key="6">
    <source>
        <dbReference type="ARBA" id="ARBA00022741"/>
    </source>
</evidence>
<dbReference type="SUPFAM" id="SSF47384">
    <property type="entry name" value="Homodimeric domain of signal transducing histidine kinase"/>
    <property type="match status" value="1"/>
</dbReference>
<feature type="domain" description="PAS" evidence="14">
    <location>
        <begin position="291"/>
        <end position="343"/>
    </location>
</feature>
<dbReference type="SUPFAM" id="SSF55874">
    <property type="entry name" value="ATPase domain of HSP90 chaperone/DNA topoisomerase II/histidine kinase"/>
    <property type="match status" value="1"/>
</dbReference>
<dbReference type="CDD" id="cd00075">
    <property type="entry name" value="HATPase"/>
    <property type="match status" value="1"/>
</dbReference>
<gene>
    <name evidence="16" type="ORF">AB6M95_09975</name>
</gene>
<dbReference type="SMART" id="SM00388">
    <property type="entry name" value="HisKA"/>
    <property type="match status" value="1"/>
</dbReference>
<evidence type="ECO:0000256" key="10">
    <source>
        <dbReference type="ARBA" id="ARBA00023012"/>
    </source>
</evidence>
<dbReference type="InterPro" id="IPR006189">
    <property type="entry name" value="CHASE_dom"/>
</dbReference>
<keyword evidence="5 12" id="KW-0812">Transmembrane</keyword>
<dbReference type="PANTHER" id="PTHR42878">
    <property type="entry name" value="TWO-COMPONENT HISTIDINE KINASE"/>
    <property type="match status" value="1"/>
</dbReference>
<feature type="domain" description="PAS" evidence="14">
    <location>
        <begin position="421"/>
        <end position="494"/>
    </location>
</feature>
<feature type="domain" description="PAC" evidence="15">
    <location>
        <begin position="500"/>
        <end position="552"/>
    </location>
</feature>
<feature type="transmembrane region" description="Helical" evidence="12">
    <location>
        <begin position="9"/>
        <end position="29"/>
    </location>
</feature>
<organism evidence="16 17">
    <name type="scientific">Pseudodesulfovibrio karagichevae</name>
    <dbReference type="NCBI Taxonomy" id="3239305"/>
    <lineage>
        <taxon>Bacteria</taxon>
        <taxon>Pseudomonadati</taxon>
        <taxon>Thermodesulfobacteriota</taxon>
        <taxon>Desulfovibrionia</taxon>
        <taxon>Desulfovibrionales</taxon>
        <taxon>Desulfovibrionaceae</taxon>
    </lineage>
</organism>
<name>A0ABV4K2A0_9BACT</name>
<dbReference type="Pfam" id="PF13426">
    <property type="entry name" value="PAS_9"/>
    <property type="match status" value="1"/>
</dbReference>
<dbReference type="PANTHER" id="PTHR42878:SF7">
    <property type="entry name" value="SENSOR HISTIDINE KINASE GLRK"/>
    <property type="match status" value="1"/>
</dbReference>
<dbReference type="Pfam" id="PF00989">
    <property type="entry name" value="PAS"/>
    <property type="match status" value="1"/>
</dbReference>
<evidence type="ECO:0000313" key="17">
    <source>
        <dbReference type="Proteomes" id="UP001568698"/>
    </source>
</evidence>
<keyword evidence="10" id="KW-0902">Two-component regulatory system</keyword>
<keyword evidence="8" id="KW-0067">ATP-binding</keyword>
<comment type="subcellular location">
    <subcellularLocation>
        <location evidence="2">Membrane</location>
        <topology evidence="2">Multi-pass membrane protein</topology>
    </subcellularLocation>
</comment>
<dbReference type="SMART" id="SM01079">
    <property type="entry name" value="CHASE"/>
    <property type="match status" value="1"/>
</dbReference>
<comment type="caution">
    <text evidence="16">The sequence shown here is derived from an EMBL/GenBank/DDBJ whole genome shotgun (WGS) entry which is preliminary data.</text>
</comment>
<evidence type="ECO:0000259" key="15">
    <source>
        <dbReference type="PROSITE" id="PS50113"/>
    </source>
</evidence>
<dbReference type="Gene3D" id="1.10.287.130">
    <property type="match status" value="1"/>
</dbReference>
<dbReference type="InterPro" id="IPR050351">
    <property type="entry name" value="BphY/WalK/GraS-like"/>
</dbReference>